<name>A0ABW1KL18_9ACTN</name>
<dbReference type="Proteomes" id="UP001596203">
    <property type="component" value="Unassembled WGS sequence"/>
</dbReference>
<keyword evidence="2" id="KW-1185">Reference proteome</keyword>
<reference evidence="2" key="1">
    <citation type="journal article" date="2019" name="Int. J. Syst. Evol. Microbiol.">
        <title>The Global Catalogue of Microorganisms (GCM) 10K type strain sequencing project: providing services to taxonomists for standard genome sequencing and annotation.</title>
        <authorList>
            <consortium name="The Broad Institute Genomics Platform"/>
            <consortium name="The Broad Institute Genome Sequencing Center for Infectious Disease"/>
            <person name="Wu L."/>
            <person name="Ma J."/>
        </authorList>
    </citation>
    <scope>NUCLEOTIDE SEQUENCE [LARGE SCALE GENOMIC DNA]</scope>
    <source>
        <strain evidence="2">ZS-35-S2</strain>
    </source>
</reference>
<evidence type="ECO:0000313" key="1">
    <source>
        <dbReference type="EMBL" id="MFC6022175.1"/>
    </source>
</evidence>
<accession>A0ABW1KL18</accession>
<dbReference type="EMBL" id="JBHSPR010000056">
    <property type="protein sequence ID" value="MFC6022175.1"/>
    <property type="molecule type" value="Genomic_DNA"/>
</dbReference>
<organism evidence="1 2">
    <name type="scientific">Plantactinospora solaniradicis</name>
    <dbReference type="NCBI Taxonomy" id="1723736"/>
    <lineage>
        <taxon>Bacteria</taxon>
        <taxon>Bacillati</taxon>
        <taxon>Actinomycetota</taxon>
        <taxon>Actinomycetes</taxon>
        <taxon>Micromonosporales</taxon>
        <taxon>Micromonosporaceae</taxon>
        <taxon>Plantactinospora</taxon>
    </lineage>
</organism>
<sequence>MVLRLVYLVAIRMFDALLRAARSDNVVLAEPLALRHEVAVLRRQVHGRPRLSWSDRAILSALSRRLPRAVRLHRIVTPATLLAWHRRLVQRRWTYPHRGGRPPVSDEICELIHRMARDNPRWGHKRIQGELLGLGHCVGLGTIRRILTRDRLGPAPRDTDAPYRISTYCRSLLACYVDHRHVWAERAHGKATLTTW</sequence>
<gene>
    <name evidence="1" type="ORF">ACFP2T_39210</name>
</gene>
<dbReference type="RefSeq" id="WP_377431437.1">
    <property type="nucleotide sequence ID" value="NZ_JBHSPR010000056.1"/>
</dbReference>
<proteinExistence type="predicted"/>
<evidence type="ECO:0000313" key="2">
    <source>
        <dbReference type="Proteomes" id="UP001596203"/>
    </source>
</evidence>
<protein>
    <submittedName>
        <fullName evidence="1">Helix-turn-helix domain-containing protein</fullName>
    </submittedName>
</protein>
<comment type="caution">
    <text evidence="1">The sequence shown here is derived from an EMBL/GenBank/DDBJ whole genome shotgun (WGS) entry which is preliminary data.</text>
</comment>